<dbReference type="AlphaFoldDB" id="A0A1X6N2R5"/>
<dbReference type="RefSeq" id="XP_024339560.1">
    <property type="nucleotide sequence ID" value="XM_024480739.1"/>
</dbReference>
<feature type="region of interest" description="Disordered" evidence="1">
    <location>
        <begin position="183"/>
        <end position="210"/>
    </location>
</feature>
<evidence type="ECO:0000313" key="2">
    <source>
        <dbReference type="EMBL" id="OSX62766.1"/>
    </source>
</evidence>
<dbReference type="OrthoDB" id="2552978at2759"/>
<reference evidence="2 3" key="1">
    <citation type="submission" date="2017-04" db="EMBL/GenBank/DDBJ databases">
        <title>Genome Sequence of the Model Brown-Rot Fungus Postia placenta SB12.</title>
        <authorList>
            <consortium name="DOE Joint Genome Institute"/>
            <person name="Gaskell J."/>
            <person name="Kersten P."/>
            <person name="Larrondo L.F."/>
            <person name="Canessa P."/>
            <person name="Martinez D."/>
            <person name="Hibbett D."/>
            <person name="Schmoll M."/>
            <person name="Kubicek C.P."/>
            <person name="Martinez A.T."/>
            <person name="Yadav J."/>
            <person name="Master E."/>
            <person name="Magnuson J.K."/>
            <person name="James T."/>
            <person name="Yaver D."/>
            <person name="Berka R."/>
            <person name="Labutti K."/>
            <person name="Lipzen A."/>
            <person name="Aerts A."/>
            <person name="Barry K."/>
            <person name="Henrissat B."/>
            <person name="Blanchette R."/>
            <person name="Grigoriev I."/>
            <person name="Cullen D."/>
        </authorList>
    </citation>
    <scope>NUCLEOTIDE SEQUENCE [LARGE SCALE GENOMIC DNA]</scope>
    <source>
        <strain evidence="2 3">MAD-698-R-SB12</strain>
    </source>
</reference>
<sequence>MTPKPRKRKYRPQQSAQVHGGPAERPDPALFIQAHEADLVREPQAASAARSLEVEYDSGGGRRPVYIGDGLIQLNSAGQSRGDSDVFAEERVQLGRGSTNKPTEDRDIEGLWVDRYDARLLLDALPDIPHSSHPARSESPGGWSDLPSDAEDTFFFTADEVEDYRREKRRRLIDRRREERLRALGGDTEDDESKPEDVWGGSDEEPDETQRELMRRTALHILNSPNAGQLEMRILANHGADRRFAFLKGRWSRAWKIAKGHVRLDLEKEKAHKADVSSETGGGLGGLTGYGDSDDEGTSTSSGKGVEGTHEDERCSRDESGNACSSEPTKDDDEIVKSARRARAKEWAEKRRALQPGARGSGS</sequence>
<gene>
    <name evidence="2" type="ORF">POSPLADRAFT_1056129</name>
</gene>
<dbReference type="Proteomes" id="UP000194127">
    <property type="component" value="Unassembled WGS sequence"/>
</dbReference>
<dbReference type="GeneID" id="36325689"/>
<feature type="region of interest" description="Disordered" evidence="1">
    <location>
        <begin position="1"/>
        <end position="27"/>
    </location>
</feature>
<feature type="region of interest" description="Disordered" evidence="1">
    <location>
        <begin position="269"/>
        <end position="363"/>
    </location>
</feature>
<protein>
    <submittedName>
        <fullName evidence="2">Uncharacterized protein</fullName>
    </submittedName>
</protein>
<feature type="compositionally biased region" description="Basic and acidic residues" evidence="1">
    <location>
        <begin position="307"/>
        <end position="320"/>
    </location>
</feature>
<name>A0A1X6N2R5_9APHY</name>
<keyword evidence="3" id="KW-1185">Reference proteome</keyword>
<evidence type="ECO:0000313" key="3">
    <source>
        <dbReference type="Proteomes" id="UP000194127"/>
    </source>
</evidence>
<evidence type="ECO:0000256" key="1">
    <source>
        <dbReference type="SAM" id="MobiDB-lite"/>
    </source>
</evidence>
<feature type="compositionally biased region" description="Basic residues" evidence="1">
    <location>
        <begin position="1"/>
        <end position="11"/>
    </location>
</feature>
<feature type="compositionally biased region" description="Gly residues" evidence="1">
    <location>
        <begin position="280"/>
        <end position="289"/>
    </location>
</feature>
<accession>A0A1X6N2R5</accession>
<organism evidence="2 3">
    <name type="scientific">Postia placenta MAD-698-R-SB12</name>
    <dbReference type="NCBI Taxonomy" id="670580"/>
    <lineage>
        <taxon>Eukaryota</taxon>
        <taxon>Fungi</taxon>
        <taxon>Dikarya</taxon>
        <taxon>Basidiomycota</taxon>
        <taxon>Agaricomycotina</taxon>
        <taxon>Agaricomycetes</taxon>
        <taxon>Polyporales</taxon>
        <taxon>Adustoporiaceae</taxon>
        <taxon>Rhodonia</taxon>
    </lineage>
</organism>
<proteinExistence type="predicted"/>
<dbReference type="STRING" id="670580.A0A1X6N2R5"/>
<dbReference type="EMBL" id="KZ110596">
    <property type="protein sequence ID" value="OSX62766.1"/>
    <property type="molecule type" value="Genomic_DNA"/>
</dbReference>
<feature type="region of interest" description="Disordered" evidence="1">
    <location>
        <begin position="127"/>
        <end position="149"/>
    </location>
</feature>